<dbReference type="InterPro" id="IPR050196">
    <property type="entry name" value="Cytochrome_P450_Monoox"/>
</dbReference>
<evidence type="ECO:0000256" key="1">
    <source>
        <dbReference type="ARBA" id="ARBA00010617"/>
    </source>
</evidence>
<dbReference type="InterPro" id="IPR001128">
    <property type="entry name" value="Cyt_P450"/>
</dbReference>
<dbReference type="InterPro" id="IPR036396">
    <property type="entry name" value="Cyt_P450_sf"/>
</dbReference>
<proteinExistence type="inferred from homology"/>
<evidence type="ECO:0000256" key="5">
    <source>
        <dbReference type="ARBA" id="ARBA00023004"/>
    </source>
</evidence>
<evidence type="ECO:0000256" key="6">
    <source>
        <dbReference type="ARBA" id="ARBA00023033"/>
    </source>
</evidence>
<keyword evidence="5 7" id="KW-0408">Iron</keyword>
<dbReference type="PANTHER" id="PTHR24291">
    <property type="entry name" value="CYTOCHROME P450 FAMILY 4"/>
    <property type="match status" value="1"/>
</dbReference>
<dbReference type="PANTHER" id="PTHR24291:SF50">
    <property type="entry name" value="BIFUNCTIONAL ALBAFLAVENONE MONOOXYGENASE_TERPENE SYNTHASE"/>
    <property type="match status" value="1"/>
</dbReference>
<evidence type="ECO:0000313" key="10">
    <source>
        <dbReference type="Proteomes" id="UP001596220"/>
    </source>
</evidence>
<reference evidence="10" key="1">
    <citation type="journal article" date="2019" name="Int. J. Syst. Evol. Microbiol.">
        <title>The Global Catalogue of Microorganisms (GCM) 10K type strain sequencing project: providing services to taxonomists for standard genome sequencing and annotation.</title>
        <authorList>
            <consortium name="The Broad Institute Genomics Platform"/>
            <consortium name="The Broad Institute Genome Sequencing Center for Infectious Disease"/>
            <person name="Wu L."/>
            <person name="Ma J."/>
        </authorList>
    </citation>
    <scope>NUCLEOTIDE SEQUENCE [LARGE SCALE GENOMIC DNA]</scope>
    <source>
        <strain evidence="10">CGMCC 4.7246</strain>
    </source>
</reference>
<evidence type="ECO:0000256" key="7">
    <source>
        <dbReference type="RuleBase" id="RU000461"/>
    </source>
</evidence>
<dbReference type="RefSeq" id="WP_380639727.1">
    <property type="nucleotide sequence ID" value="NZ_JBHSQO010000036.1"/>
</dbReference>
<dbReference type="InterPro" id="IPR002401">
    <property type="entry name" value="Cyt_P450_E_grp-I"/>
</dbReference>
<dbReference type="PROSITE" id="PS00086">
    <property type="entry name" value="CYTOCHROME_P450"/>
    <property type="match status" value="1"/>
</dbReference>
<feature type="region of interest" description="Disordered" evidence="8">
    <location>
        <begin position="1"/>
        <end position="23"/>
    </location>
</feature>
<keyword evidence="3 7" id="KW-0479">Metal-binding</keyword>
<name>A0ABW1PCX8_9PSEU</name>
<keyword evidence="6 7" id="KW-0503">Monooxygenase</keyword>
<evidence type="ECO:0000256" key="8">
    <source>
        <dbReference type="SAM" id="MobiDB-lite"/>
    </source>
</evidence>
<dbReference type="PRINTS" id="PR00463">
    <property type="entry name" value="EP450I"/>
</dbReference>
<dbReference type="EMBL" id="JBHSQO010000036">
    <property type="protein sequence ID" value="MFC6092984.1"/>
    <property type="molecule type" value="Genomic_DNA"/>
</dbReference>
<keyword evidence="2 7" id="KW-0349">Heme</keyword>
<dbReference type="SUPFAM" id="SSF48264">
    <property type="entry name" value="Cytochrome P450"/>
    <property type="match status" value="1"/>
</dbReference>
<organism evidence="9 10">
    <name type="scientific">Saccharothrix lopnurensis</name>
    <dbReference type="NCBI Taxonomy" id="1670621"/>
    <lineage>
        <taxon>Bacteria</taxon>
        <taxon>Bacillati</taxon>
        <taxon>Actinomycetota</taxon>
        <taxon>Actinomycetes</taxon>
        <taxon>Pseudonocardiales</taxon>
        <taxon>Pseudonocardiaceae</taxon>
        <taxon>Saccharothrix</taxon>
    </lineage>
</organism>
<comment type="caution">
    <text evidence="9">The sequence shown here is derived from an EMBL/GenBank/DDBJ whole genome shotgun (WGS) entry which is preliminary data.</text>
</comment>
<accession>A0ABW1PCX8</accession>
<protein>
    <submittedName>
        <fullName evidence="9">Cytochrome P450</fullName>
    </submittedName>
</protein>
<comment type="similarity">
    <text evidence="1 7">Belongs to the cytochrome P450 family.</text>
</comment>
<evidence type="ECO:0000256" key="4">
    <source>
        <dbReference type="ARBA" id="ARBA00023002"/>
    </source>
</evidence>
<evidence type="ECO:0000256" key="2">
    <source>
        <dbReference type="ARBA" id="ARBA00022617"/>
    </source>
</evidence>
<feature type="compositionally biased region" description="Low complexity" evidence="8">
    <location>
        <begin position="1"/>
        <end position="13"/>
    </location>
</feature>
<dbReference type="InterPro" id="IPR017972">
    <property type="entry name" value="Cyt_P450_CS"/>
</dbReference>
<evidence type="ECO:0000313" key="9">
    <source>
        <dbReference type="EMBL" id="MFC6092984.1"/>
    </source>
</evidence>
<sequence>MPNTAGRSRSPGTGTPPGPRLPASVQTVLYSRYRHRLFPLLRRRYGDAFALRLTAPPRHMVVICDPDDIRQVFAASPEVAHAGKGNGIMGPALGMRSILLADGDEHRRARRLLVPAFSGAALRGYEALVADLARAEVVRWPRTTAFPVHRRMQAVTLEVILQVVFGVTDAAKLAALRPLVRTIADIGPVTLLGLPFHALRLVDPWRRYARARRELHELLQAEIVERRREGDLTERVDVLSHLLRATADEEDGFTDEELRDQMVTLLLAGHETTATALAWSLHDLARDPAELRTAQQAADLGDDAHLTAVVRESLRLKPVVHEIARQLTEPLDVGGRLLPAGITVLPAIGLVHADAAHHPTPDRFHPDRFLSGQPAANTWIPFGGGVRRCLGAGFALMEATIVLREVLRHHHLAPDRPRRERQRAHNVTLVPARGSRLVVSAR</sequence>
<dbReference type="Proteomes" id="UP001596220">
    <property type="component" value="Unassembled WGS sequence"/>
</dbReference>
<dbReference type="CDD" id="cd11053">
    <property type="entry name" value="CYP110-like"/>
    <property type="match status" value="1"/>
</dbReference>
<dbReference type="Pfam" id="PF00067">
    <property type="entry name" value="p450"/>
    <property type="match status" value="1"/>
</dbReference>
<keyword evidence="4 7" id="KW-0560">Oxidoreductase</keyword>
<keyword evidence="10" id="KW-1185">Reference proteome</keyword>
<dbReference type="PRINTS" id="PR00385">
    <property type="entry name" value="P450"/>
</dbReference>
<dbReference type="Gene3D" id="1.10.630.10">
    <property type="entry name" value="Cytochrome P450"/>
    <property type="match status" value="1"/>
</dbReference>
<gene>
    <name evidence="9" type="ORF">ACFP3R_27245</name>
</gene>
<evidence type="ECO:0000256" key="3">
    <source>
        <dbReference type="ARBA" id="ARBA00022723"/>
    </source>
</evidence>